<dbReference type="InterPro" id="IPR000757">
    <property type="entry name" value="Beta-glucanase-like"/>
</dbReference>
<evidence type="ECO:0000259" key="3">
    <source>
        <dbReference type="PROSITE" id="PS51762"/>
    </source>
</evidence>
<dbReference type="InterPro" id="IPR002909">
    <property type="entry name" value="IPT_dom"/>
</dbReference>
<comment type="caution">
    <text evidence="4">The sequence shown here is derived from an EMBL/GenBank/DDBJ whole genome shotgun (WGS) entry which is preliminary data.</text>
</comment>
<dbReference type="PROSITE" id="PS51762">
    <property type="entry name" value="GH16_2"/>
    <property type="match status" value="1"/>
</dbReference>
<sequence>MGAQTATVFLGGSALAGCGGGGSSSGPAAGVGNLLPPATHPSGNDSSPPATGSSVENQPTSHGAATSAEDFSPTATSPTIQSFSPSAEVAGKVIVITGSRFDSTASVSFGAVSAAQFRVDSATQISVTVPASATSGPVIVRTTGGAVRSSAHFAVLTAPTPATGYRLAWHDEFDGTSVDGQKWRMVNEKRDDAQQTPRAIDVANGIVTISTYTDAGTHYTGWLDTNKDPGCKFTFGYIEARVRFVNAPGQWSAFWLMSNSNRAYTPENPAAGVEIDIIEHRAVGANNVGDFSNRHSSAVHWNGYKEGEKKSAGSGVKPLPVGESFSEWHTAGVLWTPDKYQFFLDGKQFWETSEGISKSPEYILLTTEIKDQDWAGNIPPEGYGQRGESSNPVMQVDWVRLWQP</sequence>
<dbReference type="EMBL" id="LVHG01000077">
    <property type="protein sequence ID" value="OAK58869.1"/>
    <property type="molecule type" value="Genomic_DNA"/>
</dbReference>
<evidence type="ECO:0000313" key="5">
    <source>
        <dbReference type="Proteomes" id="UP000077852"/>
    </source>
</evidence>
<evidence type="ECO:0000256" key="2">
    <source>
        <dbReference type="SAM" id="MobiDB-lite"/>
    </source>
</evidence>
<dbReference type="PANTHER" id="PTHR10963">
    <property type="entry name" value="GLYCOSYL HYDROLASE-RELATED"/>
    <property type="match status" value="1"/>
</dbReference>
<dbReference type="Pfam" id="PF00722">
    <property type="entry name" value="Glyco_hydro_16"/>
    <property type="match status" value="1"/>
</dbReference>
<evidence type="ECO:0000313" key="4">
    <source>
        <dbReference type="EMBL" id="OAK58869.1"/>
    </source>
</evidence>
<proteinExistence type="inferred from homology"/>
<dbReference type="InterPro" id="IPR050546">
    <property type="entry name" value="Glycosyl_Hydrlase_16"/>
</dbReference>
<dbReference type="Pfam" id="PF01833">
    <property type="entry name" value="TIG"/>
    <property type="match status" value="1"/>
</dbReference>
<dbReference type="InterPro" id="IPR013320">
    <property type="entry name" value="ConA-like_dom_sf"/>
</dbReference>
<dbReference type="GO" id="GO:0005975">
    <property type="term" value="P:carbohydrate metabolic process"/>
    <property type="evidence" value="ECO:0007669"/>
    <property type="project" value="InterPro"/>
</dbReference>
<dbReference type="SUPFAM" id="SSF49899">
    <property type="entry name" value="Concanavalin A-like lectins/glucanases"/>
    <property type="match status" value="1"/>
</dbReference>
<feature type="domain" description="GH16" evidence="3">
    <location>
        <begin position="151"/>
        <end position="404"/>
    </location>
</feature>
<feature type="compositionally biased region" description="Polar residues" evidence="2">
    <location>
        <begin position="73"/>
        <end position="83"/>
    </location>
</feature>
<organism evidence="4 5">
    <name type="scientific">Variovorax paradoxus</name>
    <dbReference type="NCBI Taxonomy" id="34073"/>
    <lineage>
        <taxon>Bacteria</taxon>
        <taxon>Pseudomonadati</taxon>
        <taxon>Pseudomonadota</taxon>
        <taxon>Betaproteobacteria</taxon>
        <taxon>Burkholderiales</taxon>
        <taxon>Comamonadaceae</taxon>
        <taxon>Variovorax</taxon>
    </lineage>
</organism>
<comment type="similarity">
    <text evidence="1">Belongs to the glycosyl hydrolase 16 family.</text>
</comment>
<dbReference type="GO" id="GO:0004553">
    <property type="term" value="F:hydrolase activity, hydrolyzing O-glycosyl compounds"/>
    <property type="evidence" value="ECO:0007669"/>
    <property type="project" value="InterPro"/>
</dbReference>
<dbReference type="SUPFAM" id="SSF81296">
    <property type="entry name" value="E set domains"/>
    <property type="match status" value="1"/>
</dbReference>
<dbReference type="AlphaFoldDB" id="A0AA91DIU7"/>
<evidence type="ECO:0000256" key="1">
    <source>
        <dbReference type="ARBA" id="ARBA00006865"/>
    </source>
</evidence>
<feature type="compositionally biased region" description="Polar residues" evidence="2">
    <location>
        <begin position="41"/>
        <end position="64"/>
    </location>
</feature>
<dbReference type="Proteomes" id="UP000077852">
    <property type="component" value="Unassembled WGS sequence"/>
</dbReference>
<dbReference type="Gene3D" id="2.60.120.200">
    <property type="match status" value="1"/>
</dbReference>
<dbReference type="Gene3D" id="2.60.40.10">
    <property type="entry name" value="Immunoglobulins"/>
    <property type="match status" value="1"/>
</dbReference>
<dbReference type="CDD" id="cd00413">
    <property type="entry name" value="Glyco_hydrolase_16"/>
    <property type="match status" value="1"/>
</dbReference>
<dbReference type="InterPro" id="IPR014756">
    <property type="entry name" value="Ig_E-set"/>
</dbReference>
<name>A0AA91DIU7_VARPD</name>
<gene>
    <name evidence="4" type="ORF">A3K87_27945</name>
</gene>
<protein>
    <recommendedName>
        <fullName evidence="3">GH16 domain-containing protein</fullName>
    </recommendedName>
</protein>
<feature type="region of interest" description="Disordered" evidence="2">
    <location>
        <begin position="19"/>
        <end position="83"/>
    </location>
</feature>
<dbReference type="CDD" id="cd00102">
    <property type="entry name" value="IPT"/>
    <property type="match status" value="1"/>
</dbReference>
<reference evidence="4 5" key="1">
    <citation type="submission" date="2016-03" db="EMBL/GenBank/DDBJ databases">
        <title>Genome sequence of Variovorax paradoxus KB5.</title>
        <authorList>
            <person name="Jeong H."/>
            <person name="Hong C.E."/>
            <person name="Jo S.H."/>
            <person name="Park J.M."/>
        </authorList>
    </citation>
    <scope>NUCLEOTIDE SEQUENCE [LARGE SCALE GENOMIC DNA]</scope>
    <source>
        <strain evidence="4 5">KB5</strain>
    </source>
</reference>
<dbReference type="PANTHER" id="PTHR10963:SF60">
    <property type="entry name" value="GRAM-NEGATIVE BACTERIA-BINDING PROTEIN 1-RELATED"/>
    <property type="match status" value="1"/>
</dbReference>
<accession>A0AA91DIU7</accession>
<dbReference type="InterPro" id="IPR013783">
    <property type="entry name" value="Ig-like_fold"/>
</dbReference>